<dbReference type="SUPFAM" id="SSF53822">
    <property type="entry name" value="Periplasmic binding protein-like I"/>
    <property type="match status" value="1"/>
</dbReference>
<dbReference type="InterPro" id="IPR000709">
    <property type="entry name" value="Leu_Ile_Val-bd"/>
</dbReference>
<dbReference type="InterPro" id="IPR028081">
    <property type="entry name" value="Leu-bd"/>
</dbReference>
<keyword evidence="2" id="KW-0813">Transport</keyword>
<sequence>MKGFSLLKSLATISLGAVLMVGCSSGNNAAPASNSGGSAPAQTPAAEGSGGEITAKIGVVGFLSGSGAAYGEAQKAGLELALGELNEANKGKLKMELKFEDSGGEKEGAINAVNKLINQDNVVAIIGPTLSGEMFAAGPVANEAEVPIFGISNTSEGINDIGEYVFRNSLPESIAIPTAMKSAVEKKGLKKVALIYASNDDFSVNGYKVMKATAEKMGLEITGEATFSNGDVDFSAQLTKLKQTNPDALLVSALYKEGSMVVKKARELGFQGTILGGNGFNNPKVFEIAGPAADGLIVATPFSPEKQDEKVQAFVKAFEAKYNKKPDQFAAQAYDSLYIMSQSLLGAGKADREALRDQLAQLKDFTGVSGKLSFDEKRNPIGDAVVVVAKDGKFVPFE</sequence>
<dbReference type="CDD" id="cd06348">
    <property type="entry name" value="PBP1_ABC_HAAT-like"/>
    <property type="match status" value="1"/>
</dbReference>
<dbReference type="PROSITE" id="PS51257">
    <property type="entry name" value="PROKAR_LIPOPROTEIN"/>
    <property type="match status" value="1"/>
</dbReference>
<dbReference type="Proteomes" id="UP001256827">
    <property type="component" value="Chromosome"/>
</dbReference>
<keyword evidence="4" id="KW-0029">Amino-acid transport</keyword>
<dbReference type="PRINTS" id="PR00337">
    <property type="entry name" value="LEUILEVALBP"/>
</dbReference>
<evidence type="ECO:0000256" key="4">
    <source>
        <dbReference type="ARBA" id="ARBA00022970"/>
    </source>
</evidence>
<gene>
    <name evidence="7" type="ORF">RGB73_09695</name>
</gene>
<dbReference type="InterPro" id="IPR028082">
    <property type="entry name" value="Peripla_BP_I"/>
</dbReference>
<proteinExistence type="inferred from homology"/>
<comment type="similarity">
    <text evidence="1">Belongs to the leucine-binding protein family.</text>
</comment>
<accession>A0ABY9TDP0</accession>
<keyword evidence="8" id="KW-1185">Reference proteome</keyword>
<evidence type="ECO:0000313" key="8">
    <source>
        <dbReference type="Proteomes" id="UP001256827"/>
    </source>
</evidence>
<dbReference type="InterPro" id="IPR051010">
    <property type="entry name" value="BCAA_transport"/>
</dbReference>
<evidence type="ECO:0000256" key="2">
    <source>
        <dbReference type="ARBA" id="ARBA00022448"/>
    </source>
</evidence>
<dbReference type="RefSeq" id="WP_310771351.1">
    <property type="nucleotide sequence ID" value="NZ_CP134050.1"/>
</dbReference>
<feature type="domain" description="Leucine-binding protein" evidence="6">
    <location>
        <begin position="55"/>
        <end position="392"/>
    </location>
</feature>
<dbReference type="Gene3D" id="3.40.50.2300">
    <property type="match status" value="2"/>
</dbReference>
<protein>
    <submittedName>
        <fullName evidence="7">ABC transporter substrate-binding protein</fullName>
    </submittedName>
</protein>
<evidence type="ECO:0000259" key="6">
    <source>
        <dbReference type="Pfam" id="PF13458"/>
    </source>
</evidence>
<name>A0ABY9TDP0_BREBE</name>
<evidence type="ECO:0000256" key="3">
    <source>
        <dbReference type="ARBA" id="ARBA00022729"/>
    </source>
</evidence>
<evidence type="ECO:0000256" key="1">
    <source>
        <dbReference type="ARBA" id="ARBA00010062"/>
    </source>
</evidence>
<feature type="chain" id="PRO_5045859469" evidence="5">
    <location>
        <begin position="30"/>
        <end position="398"/>
    </location>
</feature>
<evidence type="ECO:0000256" key="5">
    <source>
        <dbReference type="SAM" id="SignalP"/>
    </source>
</evidence>
<keyword evidence="3 5" id="KW-0732">Signal</keyword>
<reference evidence="7 8" key="1">
    <citation type="submission" date="2023-09" db="EMBL/GenBank/DDBJ databases">
        <title>Complete Genome and Methylome dissection of Bacillus brevis NEB573 original source of BbsI restriction endonuclease.</title>
        <authorList>
            <person name="Fomenkov A."/>
            <person name="Roberts R.D."/>
        </authorList>
    </citation>
    <scope>NUCLEOTIDE SEQUENCE [LARGE SCALE GENOMIC DNA]</scope>
    <source>
        <strain evidence="7 8">NEB573</strain>
    </source>
</reference>
<organism evidence="7 8">
    <name type="scientific">Brevibacillus brevis</name>
    <name type="common">Bacillus brevis</name>
    <dbReference type="NCBI Taxonomy" id="1393"/>
    <lineage>
        <taxon>Bacteria</taxon>
        <taxon>Bacillati</taxon>
        <taxon>Bacillota</taxon>
        <taxon>Bacilli</taxon>
        <taxon>Bacillales</taxon>
        <taxon>Paenibacillaceae</taxon>
        <taxon>Brevibacillus</taxon>
    </lineage>
</organism>
<dbReference type="Pfam" id="PF13458">
    <property type="entry name" value="Peripla_BP_6"/>
    <property type="match status" value="1"/>
</dbReference>
<dbReference type="PANTHER" id="PTHR30483">
    <property type="entry name" value="LEUCINE-SPECIFIC-BINDING PROTEIN"/>
    <property type="match status" value="1"/>
</dbReference>
<dbReference type="EMBL" id="CP134050">
    <property type="protein sequence ID" value="WNC16573.1"/>
    <property type="molecule type" value="Genomic_DNA"/>
</dbReference>
<feature type="signal peptide" evidence="5">
    <location>
        <begin position="1"/>
        <end position="29"/>
    </location>
</feature>
<evidence type="ECO:0000313" key="7">
    <source>
        <dbReference type="EMBL" id="WNC16573.1"/>
    </source>
</evidence>
<dbReference type="PANTHER" id="PTHR30483:SF6">
    <property type="entry name" value="PERIPLASMIC BINDING PROTEIN OF ABC TRANSPORTER FOR NATURAL AMINO ACIDS"/>
    <property type="match status" value="1"/>
</dbReference>